<evidence type="ECO:0000313" key="3">
    <source>
        <dbReference type="Proteomes" id="UP000036313"/>
    </source>
</evidence>
<dbReference type="Proteomes" id="UP000036313">
    <property type="component" value="Unassembled WGS sequence"/>
</dbReference>
<evidence type="ECO:0000259" key="1">
    <source>
        <dbReference type="Pfam" id="PF11706"/>
    </source>
</evidence>
<dbReference type="PATRIC" id="fig|1807.14.peg.4297"/>
<dbReference type="SUPFAM" id="SSF160904">
    <property type="entry name" value="Jann2411-like"/>
    <property type="match status" value="1"/>
</dbReference>
<protein>
    <submittedName>
        <fullName evidence="2">CGNR zinc finger</fullName>
    </submittedName>
</protein>
<dbReference type="PANTHER" id="PTHR35525">
    <property type="entry name" value="BLL6575 PROTEIN"/>
    <property type="match status" value="1"/>
</dbReference>
<proteinExistence type="predicted"/>
<dbReference type="Pfam" id="PF11706">
    <property type="entry name" value="zf-CGNR"/>
    <property type="match status" value="1"/>
</dbReference>
<dbReference type="InterPro" id="IPR023286">
    <property type="entry name" value="ABATE_dom_sf"/>
</dbReference>
<gene>
    <name evidence="2" type="ORF">MOBUDSM44075_04263</name>
</gene>
<name>A0A0J6VH86_9MYCO</name>
<dbReference type="InterPro" id="IPR010852">
    <property type="entry name" value="ABATE"/>
</dbReference>
<sequence length="162" mass="17907">MELPVAGPADETLLLDLLNTTPVLDGVPTDLLADPGWLREHHIDESDLARLTAARDALQAVVRGERSPSTLQPFLDGVALTPTTTEDGIDWQFAALDAAARAVLAWDTLRISSPGRLRPCANDECHLFLLDRSKPNTARWCSMAICGNRMKARRHYRRTHSD</sequence>
<evidence type="ECO:0000313" key="2">
    <source>
        <dbReference type="EMBL" id="KMO68843.1"/>
    </source>
</evidence>
<accession>A0A0J6VH86</accession>
<dbReference type="RefSeq" id="WP_048424602.1">
    <property type="nucleotide sequence ID" value="NZ_CALTXN010000020.1"/>
</dbReference>
<dbReference type="PANTHER" id="PTHR35525:SF3">
    <property type="entry name" value="BLL6575 PROTEIN"/>
    <property type="match status" value="1"/>
</dbReference>
<reference evidence="2 3" key="1">
    <citation type="journal article" date="2015" name="Genome Biol. Evol.">
        <title>Characterization of Three Mycobacterium spp. with Potential Use in Bioremediation by Genome Sequencing and Comparative Genomics.</title>
        <authorList>
            <person name="Das S."/>
            <person name="Pettersson B.M."/>
            <person name="Behra P.R."/>
            <person name="Ramesh M."/>
            <person name="Dasgupta S."/>
            <person name="Bhattacharya A."/>
            <person name="Kirsebom L.A."/>
        </authorList>
    </citation>
    <scope>NUCLEOTIDE SEQUENCE [LARGE SCALE GENOMIC DNA]</scope>
    <source>
        <strain evidence="2 3">DSM 44075</strain>
    </source>
</reference>
<dbReference type="AlphaFoldDB" id="A0A0J6VH86"/>
<comment type="caution">
    <text evidence="2">The sequence shown here is derived from an EMBL/GenBank/DDBJ whole genome shotgun (WGS) entry which is preliminary data.</text>
</comment>
<dbReference type="InterPro" id="IPR021005">
    <property type="entry name" value="Znf_CGNR"/>
</dbReference>
<dbReference type="Gene3D" id="1.10.3300.10">
    <property type="entry name" value="Jann2411-like domain"/>
    <property type="match status" value="1"/>
</dbReference>
<dbReference type="EMBL" id="JYNU01000057">
    <property type="protein sequence ID" value="KMO68843.1"/>
    <property type="molecule type" value="Genomic_DNA"/>
</dbReference>
<organism evidence="2 3">
    <name type="scientific">Mycolicibacterium obuense</name>
    <dbReference type="NCBI Taxonomy" id="1807"/>
    <lineage>
        <taxon>Bacteria</taxon>
        <taxon>Bacillati</taxon>
        <taxon>Actinomycetota</taxon>
        <taxon>Actinomycetes</taxon>
        <taxon>Mycobacteriales</taxon>
        <taxon>Mycobacteriaceae</taxon>
        <taxon>Mycolicibacterium</taxon>
    </lineage>
</organism>
<feature type="domain" description="Zinc finger CGNR" evidence="1">
    <location>
        <begin position="116"/>
        <end position="158"/>
    </location>
</feature>